<evidence type="ECO:0000256" key="1">
    <source>
        <dbReference type="ARBA" id="ARBA00023015"/>
    </source>
</evidence>
<proteinExistence type="predicted"/>
<dbReference type="InterPro" id="IPR001647">
    <property type="entry name" value="HTH_TetR"/>
</dbReference>
<organism evidence="6 7">
    <name type="scientific">Roseovarius rhodophyticola</name>
    <dbReference type="NCBI Taxonomy" id="3080827"/>
    <lineage>
        <taxon>Bacteria</taxon>
        <taxon>Pseudomonadati</taxon>
        <taxon>Pseudomonadota</taxon>
        <taxon>Alphaproteobacteria</taxon>
        <taxon>Rhodobacterales</taxon>
        <taxon>Roseobacteraceae</taxon>
        <taxon>Roseovarius</taxon>
    </lineage>
</organism>
<dbReference type="InterPro" id="IPR009057">
    <property type="entry name" value="Homeodomain-like_sf"/>
</dbReference>
<evidence type="ECO:0000313" key="7">
    <source>
        <dbReference type="Proteomes" id="UP001281305"/>
    </source>
</evidence>
<evidence type="ECO:0000259" key="5">
    <source>
        <dbReference type="PROSITE" id="PS50977"/>
    </source>
</evidence>
<dbReference type="Proteomes" id="UP001281305">
    <property type="component" value="Chromosome"/>
</dbReference>
<dbReference type="PRINTS" id="PR00455">
    <property type="entry name" value="HTHTETR"/>
</dbReference>
<evidence type="ECO:0000256" key="4">
    <source>
        <dbReference type="PROSITE-ProRule" id="PRU00335"/>
    </source>
</evidence>
<dbReference type="RefSeq" id="WP_317054985.1">
    <property type="nucleotide sequence ID" value="NZ_CP146606.1"/>
</dbReference>
<keyword evidence="2 4" id="KW-0238">DNA-binding</keyword>
<dbReference type="PROSITE" id="PS50977">
    <property type="entry name" value="HTH_TETR_2"/>
    <property type="match status" value="1"/>
</dbReference>
<keyword evidence="7" id="KW-1185">Reference proteome</keyword>
<dbReference type="InterPro" id="IPR036271">
    <property type="entry name" value="Tet_transcr_reg_TetR-rel_C_sf"/>
</dbReference>
<dbReference type="Pfam" id="PF00440">
    <property type="entry name" value="TetR_N"/>
    <property type="match status" value="1"/>
</dbReference>
<dbReference type="Gene3D" id="1.10.357.10">
    <property type="entry name" value="Tetracycline Repressor, domain 2"/>
    <property type="match status" value="1"/>
</dbReference>
<accession>A0ABZ2TGS9</accession>
<feature type="DNA-binding region" description="H-T-H motif" evidence="4">
    <location>
        <begin position="29"/>
        <end position="48"/>
    </location>
</feature>
<sequence>MARPYSFDPDVALDAAMHVFWRAGYDLASLSDLQSAMGIQRGSLYQEFGSKKKLFLKALALYVTKFVDPGIDVLTRSGDTGQDRIRRFFDMVPSDEARGCLLCNSAAGAAGTDDDVRHAIAEQLERLRKAFDSALVEDYMDQTERREKAEGLTQLYIGKRVEARALL</sequence>
<dbReference type="EMBL" id="CP146606">
    <property type="protein sequence ID" value="WYK18300.1"/>
    <property type="molecule type" value="Genomic_DNA"/>
</dbReference>
<dbReference type="PANTHER" id="PTHR47506:SF1">
    <property type="entry name" value="HTH-TYPE TRANSCRIPTIONAL REGULATOR YJDC"/>
    <property type="match status" value="1"/>
</dbReference>
<dbReference type="Gene3D" id="1.10.10.60">
    <property type="entry name" value="Homeodomain-like"/>
    <property type="match status" value="1"/>
</dbReference>
<dbReference type="SUPFAM" id="SSF48498">
    <property type="entry name" value="Tetracyclin repressor-like, C-terminal domain"/>
    <property type="match status" value="1"/>
</dbReference>
<protein>
    <submittedName>
        <fullName evidence="6">TetR/AcrR family transcriptional regulator</fullName>
    </submittedName>
</protein>
<keyword evidence="1" id="KW-0805">Transcription regulation</keyword>
<dbReference type="PANTHER" id="PTHR47506">
    <property type="entry name" value="TRANSCRIPTIONAL REGULATORY PROTEIN"/>
    <property type="match status" value="1"/>
</dbReference>
<evidence type="ECO:0000256" key="2">
    <source>
        <dbReference type="ARBA" id="ARBA00023125"/>
    </source>
</evidence>
<reference evidence="6 7" key="1">
    <citation type="submission" date="2024-02" db="EMBL/GenBank/DDBJ databases">
        <title>Roseovarius strain W115 nov., isolated from a marine algae.</title>
        <authorList>
            <person name="Lee M.W."/>
            <person name="Lee J.K."/>
            <person name="Kim J.M."/>
            <person name="Choi D.G."/>
            <person name="Baek J.H."/>
            <person name="Bayburt H."/>
            <person name="Jung J.J."/>
            <person name="Han D.M."/>
            <person name="Jeon C.O."/>
        </authorList>
    </citation>
    <scope>NUCLEOTIDE SEQUENCE [LARGE SCALE GENOMIC DNA]</scope>
    <source>
        <strain evidence="6 7">W115</strain>
    </source>
</reference>
<dbReference type="SUPFAM" id="SSF46689">
    <property type="entry name" value="Homeodomain-like"/>
    <property type="match status" value="1"/>
</dbReference>
<feature type="domain" description="HTH tetR-type" evidence="5">
    <location>
        <begin position="6"/>
        <end position="66"/>
    </location>
</feature>
<name>A0ABZ2TGS9_9RHOB</name>
<evidence type="ECO:0000256" key="3">
    <source>
        <dbReference type="ARBA" id="ARBA00023163"/>
    </source>
</evidence>
<gene>
    <name evidence="6" type="ORF">RZS32_018330</name>
</gene>
<evidence type="ECO:0000313" key="6">
    <source>
        <dbReference type="EMBL" id="WYK18300.1"/>
    </source>
</evidence>
<keyword evidence="3" id="KW-0804">Transcription</keyword>